<dbReference type="InterPro" id="IPR001245">
    <property type="entry name" value="Ser-Thr/Tyr_kinase_cat_dom"/>
</dbReference>
<dbReference type="InterPro" id="IPR017441">
    <property type="entry name" value="Protein_kinase_ATP_BS"/>
</dbReference>
<evidence type="ECO:0000256" key="15">
    <source>
        <dbReference type="SAM" id="Phobius"/>
    </source>
</evidence>
<dbReference type="PANTHER" id="PTHR24416">
    <property type="entry name" value="TYROSINE-PROTEIN KINASE RECEPTOR"/>
    <property type="match status" value="1"/>
</dbReference>
<feature type="binding site" evidence="11">
    <location>
        <position position="887"/>
    </location>
    <ligand>
        <name>ATP</name>
        <dbReference type="ChEBI" id="CHEBI:30616"/>
    </ligand>
</feature>
<feature type="region of interest" description="Disordered" evidence="14">
    <location>
        <begin position="1100"/>
        <end position="1125"/>
    </location>
</feature>
<feature type="signal peptide" evidence="16">
    <location>
        <begin position="1"/>
        <end position="23"/>
    </location>
</feature>
<proteinExistence type="predicted"/>
<keyword evidence="5" id="KW-1015">Disulfide bond</keyword>
<dbReference type="InterPro" id="IPR003599">
    <property type="entry name" value="Ig_sub"/>
</dbReference>
<keyword evidence="11 13" id="KW-0547">Nucleotide-binding</keyword>
<feature type="binding site" evidence="11">
    <location>
        <begin position="685"/>
        <end position="692"/>
    </location>
    <ligand>
        <name>ATP</name>
        <dbReference type="ChEBI" id="CHEBI:30616"/>
    </ligand>
</feature>
<evidence type="ECO:0000259" key="18">
    <source>
        <dbReference type="PROSITE" id="PS50835"/>
    </source>
</evidence>
<dbReference type="Proteomes" id="UP000789390">
    <property type="component" value="Unassembled WGS sequence"/>
</dbReference>
<organism evidence="19 20">
    <name type="scientific">Daphnia galeata</name>
    <dbReference type="NCBI Taxonomy" id="27404"/>
    <lineage>
        <taxon>Eukaryota</taxon>
        <taxon>Metazoa</taxon>
        <taxon>Ecdysozoa</taxon>
        <taxon>Arthropoda</taxon>
        <taxon>Crustacea</taxon>
        <taxon>Branchiopoda</taxon>
        <taxon>Diplostraca</taxon>
        <taxon>Cladocera</taxon>
        <taxon>Anomopoda</taxon>
        <taxon>Daphniidae</taxon>
        <taxon>Daphnia</taxon>
    </lineage>
</organism>
<dbReference type="InterPro" id="IPR013783">
    <property type="entry name" value="Ig-like_fold"/>
</dbReference>
<gene>
    <name evidence="19" type="ORF">DGAL_LOCUS16878</name>
</gene>
<feature type="domain" description="Ig-like" evidence="18">
    <location>
        <begin position="20"/>
        <end position="134"/>
    </location>
</feature>
<feature type="active site" description="Proton acceptor" evidence="10">
    <location>
        <position position="883"/>
    </location>
</feature>
<evidence type="ECO:0000313" key="19">
    <source>
        <dbReference type="EMBL" id="CAH0113076.1"/>
    </source>
</evidence>
<dbReference type="InterPro" id="IPR007110">
    <property type="entry name" value="Ig-like_dom"/>
</dbReference>
<dbReference type="GO" id="GO:0005524">
    <property type="term" value="F:ATP binding"/>
    <property type="evidence" value="ECO:0007669"/>
    <property type="project" value="UniProtKB-UniRule"/>
</dbReference>
<dbReference type="GO" id="GO:0043235">
    <property type="term" value="C:receptor complex"/>
    <property type="evidence" value="ECO:0007669"/>
    <property type="project" value="TreeGrafter"/>
</dbReference>
<dbReference type="GO" id="GO:0004714">
    <property type="term" value="F:transmembrane receptor protein tyrosine kinase activity"/>
    <property type="evidence" value="ECO:0007669"/>
    <property type="project" value="UniProtKB-EC"/>
</dbReference>
<comment type="subcellular location">
    <subcellularLocation>
        <location evidence="1">Membrane</location>
        <topology evidence="1">Single-pass membrane protein</topology>
    </subcellularLocation>
</comment>
<feature type="binding site" evidence="12">
    <location>
        <position position="901"/>
    </location>
    <ligand>
        <name>Mg(2+)</name>
        <dbReference type="ChEBI" id="CHEBI:18420"/>
    </ligand>
</feature>
<feature type="region of interest" description="Disordered" evidence="14">
    <location>
        <begin position="1068"/>
        <end position="1088"/>
    </location>
</feature>
<evidence type="ECO:0000256" key="5">
    <source>
        <dbReference type="ARBA" id="ARBA00023157"/>
    </source>
</evidence>
<evidence type="ECO:0000256" key="11">
    <source>
        <dbReference type="PIRSR" id="PIRSR000615-2"/>
    </source>
</evidence>
<accession>A0A8J2S1U8</accession>
<keyword evidence="8" id="KW-0393">Immunoglobulin domain</keyword>
<keyword evidence="2 15" id="KW-0812">Transmembrane</keyword>
<dbReference type="EMBL" id="CAKKLH010000336">
    <property type="protein sequence ID" value="CAH0113076.1"/>
    <property type="molecule type" value="Genomic_DNA"/>
</dbReference>
<evidence type="ECO:0000256" key="13">
    <source>
        <dbReference type="PROSITE-ProRule" id="PRU10141"/>
    </source>
</evidence>
<dbReference type="GO" id="GO:0007169">
    <property type="term" value="P:cell surface receptor protein tyrosine kinase signaling pathway"/>
    <property type="evidence" value="ECO:0007669"/>
    <property type="project" value="TreeGrafter"/>
</dbReference>
<dbReference type="Gene3D" id="2.60.40.10">
    <property type="entry name" value="Immunoglobulins"/>
    <property type="match status" value="4"/>
</dbReference>
<dbReference type="PANTHER" id="PTHR24416:SF600">
    <property type="entry name" value="PDGF- AND VEGF-RECEPTOR RELATED, ISOFORM J"/>
    <property type="match status" value="1"/>
</dbReference>
<keyword evidence="3 15" id="KW-1133">Transmembrane helix</keyword>
<evidence type="ECO:0000256" key="1">
    <source>
        <dbReference type="ARBA" id="ARBA00004167"/>
    </source>
</evidence>
<reference evidence="19" key="1">
    <citation type="submission" date="2021-11" db="EMBL/GenBank/DDBJ databases">
        <authorList>
            <person name="Schell T."/>
        </authorList>
    </citation>
    <scope>NUCLEOTIDE SEQUENCE</scope>
    <source>
        <strain evidence="19">M5</strain>
    </source>
</reference>
<feature type="domain" description="Ig-like" evidence="18">
    <location>
        <begin position="496"/>
        <end position="594"/>
    </location>
</feature>
<feature type="transmembrane region" description="Helical" evidence="15">
    <location>
        <begin position="598"/>
        <end position="624"/>
    </location>
</feature>
<evidence type="ECO:0000313" key="20">
    <source>
        <dbReference type="Proteomes" id="UP000789390"/>
    </source>
</evidence>
<feature type="domain" description="Ig-like" evidence="18">
    <location>
        <begin position="161"/>
        <end position="234"/>
    </location>
</feature>
<keyword evidence="16" id="KW-0732">Signal</keyword>
<evidence type="ECO:0000256" key="16">
    <source>
        <dbReference type="SAM" id="SignalP"/>
    </source>
</evidence>
<evidence type="ECO:0000256" key="4">
    <source>
        <dbReference type="ARBA" id="ARBA00023136"/>
    </source>
</evidence>
<evidence type="ECO:0000256" key="14">
    <source>
        <dbReference type="SAM" id="MobiDB-lite"/>
    </source>
</evidence>
<evidence type="ECO:0000256" key="6">
    <source>
        <dbReference type="ARBA" id="ARBA00023170"/>
    </source>
</evidence>
<evidence type="ECO:0000256" key="7">
    <source>
        <dbReference type="ARBA" id="ARBA00023180"/>
    </source>
</evidence>
<keyword evidence="6" id="KW-0675">Receptor</keyword>
<keyword evidence="12" id="KW-0479">Metal-binding</keyword>
<dbReference type="InterPro" id="IPR050122">
    <property type="entry name" value="RTK"/>
</dbReference>
<dbReference type="InterPro" id="IPR008266">
    <property type="entry name" value="Tyr_kinase_AS"/>
</dbReference>
<dbReference type="PIRSF" id="PIRSF000615">
    <property type="entry name" value="TyrPK_CSF1-R"/>
    <property type="match status" value="1"/>
</dbReference>
<dbReference type="Gene3D" id="3.30.200.20">
    <property type="entry name" value="Phosphorylase Kinase, domain 1"/>
    <property type="match status" value="1"/>
</dbReference>
<feature type="chain" id="PRO_5035327417" description="Receptor protein-tyrosine kinase" evidence="16">
    <location>
        <begin position="24"/>
        <end position="1142"/>
    </location>
</feature>
<comment type="caution">
    <text evidence="19">The sequence shown here is derived from an EMBL/GenBank/DDBJ whole genome shotgun (WGS) entry which is preliminary data.</text>
</comment>
<dbReference type="SUPFAM" id="SSF56112">
    <property type="entry name" value="Protein kinase-like (PK-like)"/>
    <property type="match status" value="1"/>
</dbReference>
<evidence type="ECO:0000256" key="12">
    <source>
        <dbReference type="PIRSR" id="PIRSR000615-3"/>
    </source>
</evidence>
<comment type="catalytic activity">
    <reaction evidence="9">
        <text>L-tyrosyl-[protein] + ATP = O-phospho-L-tyrosyl-[protein] + ADP + H(+)</text>
        <dbReference type="Rhea" id="RHEA:10596"/>
        <dbReference type="Rhea" id="RHEA-COMP:10136"/>
        <dbReference type="Rhea" id="RHEA-COMP:20101"/>
        <dbReference type="ChEBI" id="CHEBI:15378"/>
        <dbReference type="ChEBI" id="CHEBI:30616"/>
        <dbReference type="ChEBI" id="CHEBI:46858"/>
        <dbReference type="ChEBI" id="CHEBI:61978"/>
        <dbReference type="ChEBI" id="CHEBI:456216"/>
        <dbReference type="EC" id="2.7.10.1"/>
    </reaction>
</comment>
<dbReference type="GO" id="GO:0005886">
    <property type="term" value="C:plasma membrane"/>
    <property type="evidence" value="ECO:0007669"/>
    <property type="project" value="TreeGrafter"/>
</dbReference>
<dbReference type="InterPro" id="IPR011009">
    <property type="entry name" value="Kinase-like_dom_sf"/>
</dbReference>
<feature type="compositionally biased region" description="Polar residues" evidence="14">
    <location>
        <begin position="1100"/>
        <end position="1112"/>
    </location>
</feature>
<dbReference type="OrthoDB" id="6337582at2759"/>
<dbReference type="Gene3D" id="1.10.510.10">
    <property type="entry name" value="Transferase(Phosphotransferase) domain 1"/>
    <property type="match status" value="1"/>
</dbReference>
<dbReference type="InterPro" id="IPR036179">
    <property type="entry name" value="Ig-like_dom_sf"/>
</dbReference>
<keyword evidence="7" id="KW-0325">Glycoprotein</keyword>
<keyword evidence="4 15" id="KW-0472">Membrane</keyword>
<dbReference type="FunFam" id="1.10.510.10:FF:000373">
    <property type="entry name" value="Receptor protein-tyrosine kinase"/>
    <property type="match status" value="1"/>
</dbReference>
<feature type="binding site" evidence="11 13">
    <location>
        <position position="710"/>
    </location>
    <ligand>
        <name>ATP</name>
        <dbReference type="ChEBI" id="CHEBI:30616"/>
    </ligand>
</feature>
<keyword evidence="12" id="KW-0460">Magnesium</keyword>
<feature type="compositionally biased region" description="Low complexity" evidence="14">
    <location>
        <begin position="125"/>
        <end position="137"/>
    </location>
</feature>
<evidence type="ECO:0000256" key="9">
    <source>
        <dbReference type="ARBA" id="ARBA00051243"/>
    </source>
</evidence>
<feature type="binding site" evidence="12">
    <location>
        <position position="888"/>
    </location>
    <ligand>
        <name>Mg(2+)</name>
        <dbReference type="ChEBI" id="CHEBI:18420"/>
    </ligand>
</feature>
<dbReference type="AlphaFoldDB" id="A0A8J2S1U8"/>
<dbReference type="GO" id="GO:0046872">
    <property type="term" value="F:metal ion binding"/>
    <property type="evidence" value="ECO:0007669"/>
    <property type="project" value="UniProtKB-KW"/>
</dbReference>
<evidence type="ECO:0000256" key="8">
    <source>
        <dbReference type="ARBA" id="ARBA00023319"/>
    </source>
</evidence>
<feature type="region of interest" description="Disordered" evidence="14">
    <location>
        <begin position="121"/>
        <end position="145"/>
    </location>
</feature>
<dbReference type="PROSITE" id="PS00109">
    <property type="entry name" value="PROTEIN_KINASE_TYR"/>
    <property type="match status" value="1"/>
</dbReference>
<dbReference type="InterPro" id="IPR000719">
    <property type="entry name" value="Prot_kinase_dom"/>
</dbReference>
<keyword evidence="20" id="KW-1185">Reference proteome</keyword>
<dbReference type="SUPFAM" id="SSF48726">
    <property type="entry name" value="Immunoglobulin"/>
    <property type="match status" value="3"/>
</dbReference>
<evidence type="ECO:0000259" key="17">
    <source>
        <dbReference type="PROSITE" id="PS50011"/>
    </source>
</evidence>
<dbReference type="SMART" id="SM00409">
    <property type="entry name" value="IG"/>
    <property type="match status" value="4"/>
</dbReference>
<evidence type="ECO:0000256" key="10">
    <source>
        <dbReference type="PIRSR" id="PIRSR000615-1"/>
    </source>
</evidence>
<keyword evidence="11 13" id="KW-0067">ATP-binding</keyword>
<name>A0A8J2S1U8_9CRUS</name>
<evidence type="ECO:0000256" key="3">
    <source>
        <dbReference type="ARBA" id="ARBA00022989"/>
    </source>
</evidence>
<protein>
    <recommendedName>
        <fullName evidence="21">Receptor protein-tyrosine kinase</fullName>
    </recommendedName>
</protein>
<evidence type="ECO:0008006" key="21">
    <source>
        <dbReference type="Google" id="ProtNLM"/>
    </source>
</evidence>
<dbReference type="CDD" id="cd00192">
    <property type="entry name" value="PTKc"/>
    <property type="match status" value="1"/>
</dbReference>
<dbReference type="Pfam" id="PF07714">
    <property type="entry name" value="PK_Tyr_Ser-Thr"/>
    <property type="match status" value="1"/>
</dbReference>
<evidence type="ECO:0000256" key="2">
    <source>
        <dbReference type="ARBA" id="ARBA00022692"/>
    </source>
</evidence>
<dbReference type="PROSITE" id="PS50835">
    <property type="entry name" value="IG_LIKE"/>
    <property type="match status" value="3"/>
</dbReference>
<sequence>MHHRADLVVFIVLLGHCCQPLLGGGVNVTQLTRKVKLGNPLEIVCRAEYKAGLPVILSWRWIANGAVVNLDHNRLPPGAENIINGVASTGSSSMTFIISRIRWTKVPVEASGIYQCRDSNDVKQSTSNTTLSVSTSNQHGHHHGMRGFQDQENNVHIFQSGSTFNLTCYNGDAFGQVEWLGPYRVEEDDYYFREKEMPPRFRWSKQLEFDDYSESTSILVVRNASYLDTGYYTCYNREDLNDIYHRQFVYVEDPQNLILPPARQPAGPNRDLRVIGHYSESNVQVGCGPTHPSVRVILKKFDDDIKIIASSDEPDDPTSDWSFNALEGFRIKKVDSWEMKGQHQCEATWPKSLQKSTSIKFKIKIQGVQVLSSVDPSNPIVEGDQVTLTCRSKNKDPMYLAWRWLPAVSPPNQTIYSFMDINATHLPAGGIGYQQPFEHETSPQEYPPPLGTFQVHRLKWFNIPMKAKGIYQCYDANNLNIPVSNITVDVFGSKAPVLFDADDKEIDVDQGSEFSLECRDTAAIPKPRVQWFMKIGNRSSEEILDDGRTKYHDINTTDDGRNSVLIAYYASADTTYYCRFSNFQGSKEKYFRVMVHGLGAGIIAAIVIVVAFIIVAIILLIFFIKSSHKQKKVYQELINNRLKLLEGNLDRINPDSPLEDQLDLLPYDSKYEFPSNHLVLGKQLGAGQFGRVVQAKAVGMGPGNSKVAVKMVKSALDNTGLTSLASELKILIHLGFHLNVVSLLGACTKNLIKGELMVIVEFCAYGNLQDFLMTNRRHFMDELDANGDLSSPCQQNAAPKMVSQLIQNIHANNLASSDEGAAKATTTEADNNSDYKPRYWLPNSSKKEETRSPVVCTHDLIEWSYQIACGMNYLTKRKVLHGDLAARNVLLADDNIVKIADFGLSRQVYKNCNYQKQGQEALPVKWMAIESLVDRVFSSQSDVWSYGVTIWELFSLSKQPYPEVNELAELIRFLQNGQRMERPEFMPKIIGEIMADCWKHNQEERTTFAQLEEMLGELVDPVIRQRFAGTQMMEEPNNYLQMNKEMAPNHSKSTDEPMSDYLRMTSAEKREETNNTLPERPNFPPKLYPQLSVTNYINTSTEINTPPQTPSAYKNLAGHPPLSPTESLADTNYLAMLPAAQV</sequence>
<feature type="domain" description="Protein kinase" evidence="17">
    <location>
        <begin position="678"/>
        <end position="1023"/>
    </location>
</feature>
<dbReference type="PROSITE" id="PS50011">
    <property type="entry name" value="PROTEIN_KINASE_DOM"/>
    <property type="match status" value="1"/>
</dbReference>
<dbReference type="PROSITE" id="PS00107">
    <property type="entry name" value="PROTEIN_KINASE_ATP"/>
    <property type="match status" value="1"/>
</dbReference>